<evidence type="ECO:0000313" key="10">
    <source>
        <dbReference type="EMBL" id="RHZ13789.1"/>
    </source>
</evidence>
<comment type="subcellular location">
    <subcellularLocation>
        <location evidence="1">Membrane</location>
        <topology evidence="1">Multi-pass membrane protein</topology>
    </subcellularLocation>
</comment>
<proteinExistence type="predicted"/>
<feature type="compositionally biased region" description="Basic residues" evidence="5">
    <location>
        <begin position="34"/>
        <end position="43"/>
    </location>
</feature>
<feature type="region of interest" description="Disordered" evidence="5">
    <location>
        <begin position="20"/>
        <end position="48"/>
    </location>
</feature>
<feature type="chain" id="PRO_5036334597" evidence="7">
    <location>
        <begin position="20"/>
        <end position="458"/>
    </location>
</feature>
<evidence type="ECO:0000256" key="1">
    <source>
        <dbReference type="ARBA" id="ARBA00004141"/>
    </source>
</evidence>
<dbReference type="VEuPathDB" id="FungiDB:H257_03953"/>
<accession>A0A397AUI0</accession>
<dbReference type="Proteomes" id="UP000266643">
    <property type="component" value="Unassembled WGS sequence"/>
</dbReference>
<dbReference type="PANTHER" id="PTHR16950:SF16">
    <property type="entry name" value="ZINC TRANSPORTER ZIP13"/>
    <property type="match status" value="1"/>
</dbReference>
<protein>
    <submittedName>
        <fullName evidence="8">Uncharacterized protein</fullName>
    </submittedName>
</protein>
<dbReference type="Proteomes" id="UP000286510">
    <property type="component" value="Unassembled WGS sequence"/>
</dbReference>
<dbReference type="GO" id="GO:0006882">
    <property type="term" value="P:intracellular zinc ion homeostasis"/>
    <property type="evidence" value="ECO:0007669"/>
    <property type="project" value="TreeGrafter"/>
</dbReference>
<feature type="region of interest" description="Disordered" evidence="5">
    <location>
        <begin position="283"/>
        <end position="308"/>
    </location>
</feature>
<evidence type="ECO:0000256" key="2">
    <source>
        <dbReference type="ARBA" id="ARBA00022692"/>
    </source>
</evidence>
<dbReference type="AlphaFoldDB" id="A0A397AUI0"/>
<evidence type="ECO:0000256" key="6">
    <source>
        <dbReference type="SAM" id="Phobius"/>
    </source>
</evidence>
<gene>
    <name evidence="10" type="ORF">DYB26_010766</name>
    <name evidence="9" type="ORF">DYB30_010169</name>
    <name evidence="8" type="ORF">DYB36_001653</name>
</gene>
<comment type="caution">
    <text evidence="8">The sequence shown here is derived from an EMBL/GenBank/DDBJ whole genome shotgun (WGS) entry which is preliminary data.</text>
</comment>
<evidence type="ECO:0000313" key="9">
    <source>
        <dbReference type="EMBL" id="RHY52431.1"/>
    </source>
</evidence>
<evidence type="ECO:0000313" key="11">
    <source>
        <dbReference type="Proteomes" id="UP000265427"/>
    </source>
</evidence>
<keyword evidence="4 6" id="KW-0472">Membrane</keyword>
<dbReference type="GO" id="GO:0005385">
    <property type="term" value="F:zinc ion transmembrane transporter activity"/>
    <property type="evidence" value="ECO:0007669"/>
    <property type="project" value="TreeGrafter"/>
</dbReference>
<organism evidence="8 11">
    <name type="scientific">Aphanomyces astaci</name>
    <name type="common">Crayfish plague agent</name>
    <dbReference type="NCBI Taxonomy" id="112090"/>
    <lineage>
        <taxon>Eukaryota</taxon>
        <taxon>Sar</taxon>
        <taxon>Stramenopiles</taxon>
        <taxon>Oomycota</taxon>
        <taxon>Saprolegniomycetes</taxon>
        <taxon>Saprolegniales</taxon>
        <taxon>Verrucalvaceae</taxon>
        <taxon>Aphanomyces</taxon>
    </lineage>
</organism>
<dbReference type="GO" id="GO:0016020">
    <property type="term" value="C:membrane"/>
    <property type="evidence" value="ECO:0007669"/>
    <property type="project" value="UniProtKB-SubCell"/>
</dbReference>
<dbReference type="PANTHER" id="PTHR16950">
    <property type="entry name" value="ZINC TRANSPORTER SLC39A7 HISTIDINE-RICH MEMBRANE PROTEIN KE4"/>
    <property type="match status" value="1"/>
</dbReference>
<dbReference type="EMBL" id="QUTF01014266">
    <property type="protein sequence ID" value="RHZ13789.1"/>
    <property type="molecule type" value="Genomic_DNA"/>
</dbReference>
<feature type="region of interest" description="Disordered" evidence="5">
    <location>
        <begin position="80"/>
        <end position="148"/>
    </location>
</feature>
<feature type="compositionally biased region" description="Basic and acidic residues" evidence="5">
    <location>
        <begin position="20"/>
        <end position="33"/>
    </location>
</feature>
<dbReference type="Pfam" id="PF02535">
    <property type="entry name" value="Zip"/>
    <property type="match status" value="1"/>
</dbReference>
<reference evidence="11 12" key="1">
    <citation type="submission" date="2018-08" db="EMBL/GenBank/DDBJ databases">
        <title>Aphanomyces genome sequencing and annotation.</title>
        <authorList>
            <person name="Minardi D."/>
            <person name="Oidtmann B."/>
            <person name="Van Der Giezen M."/>
            <person name="Studholme D.J."/>
        </authorList>
    </citation>
    <scope>NUCLEOTIDE SEQUENCE [LARGE SCALE GENOMIC DNA]</scope>
    <source>
        <strain evidence="9 12">D2</strain>
        <strain evidence="10 13">FDL457</strain>
        <strain evidence="8 11">Kv</strain>
    </source>
</reference>
<dbReference type="EMBL" id="QUTD01006971">
    <property type="protein sequence ID" value="RHY52431.1"/>
    <property type="molecule type" value="Genomic_DNA"/>
</dbReference>
<feature type="transmembrane region" description="Helical" evidence="6">
    <location>
        <begin position="205"/>
        <end position="227"/>
    </location>
</feature>
<feature type="transmembrane region" description="Helical" evidence="6">
    <location>
        <begin position="379"/>
        <end position="400"/>
    </location>
</feature>
<dbReference type="Proteomes" id="UP000265427">
    <property type="component" value="Unassembled WGS sequence"/>
</dbReference>
<dbReference type="EMBL" id="QUSZ01005387">
    <property type="protein sequence ID" value="RHY09874.1"/>
    <property type="molecule type" value="Genomic_DNA"/>
</dbReference>
<keyword evidence="7" id="KW-0732">Signal</keyword>
<dbReference type="InterPro" id="IPR003689">
    <property type="entry name" value="ZIP"/>
</dbReference>
<sequence>MKLGRIVALGLLLAASSTAEHDHSHVHSHDHQHDHHGHHHHDPHAKNHHLDQDTAVDATSSKQEEVVEVVVDDVGHTHHVDHTSREEGHSHQHDEDHGHSHDHRDLRRPIPGPVESSVAPSDHSHEHAHEHSHSHDHSSHNHAHHGHTDAAALLEGKLPTPSDDHRFDASLWAEALFATALVGLAPVLLLFFIPLGRVNLASQQPLLRIFLAFAAGGLLGDALLHLLPHSIPTGHHDHDHSHDHAESEAGHSHSVADLAPYLWMLAGLMTFLMLEKFVRAQTRGGGHGHSHGGPQEEAKKKPSDKAETEGGPVIAAAAYLNLAADFSHNFTDGLAIGATFVHGRSSGWQTTVAMLLHEVPHEIGDFAILIQSGFTRSQAMWTQVYTALGAMVGTAVGLLIEAQTAAWITPFTAGGFVYIACTSVFPELLEDSSLLQSLLQLLAMATGVALMLLIALYE</sequence>
<evidence type="ECO:0000256" key="3">
    <source>
        <dbReference type="ARBA" id="ARBA00022989"/>
    </source>
</evidence>
<evidence type="ECO:0000256" key="7">
    <source>
        <dbReference type="SAM" id="SignalP"/>
    </source>
</evidence>
<feature type="compositionally biased region" description="Basic and acidic residues" evidence="5">
    <location>
        <begin position="80"/>
        <end position="108"/>
    </location>
</feature>
<feature type="compositionally biased region" description="Basic and acidic residues" evidence="5">
    <location>
        <begin position="122"/>
        <end position="139"/>
    </location>
</feature>
<feature type="transmembrane region" description="Helical" evidence="6">
    <location>
        <begin position="258"/>
        <end position="274"/>
    </location>
</feature>
<feature type="transmembrane region" description="Helical" evidence="6">
    <location>
        <begin position="438"/>
        <end position="457"/>
    </location>
</feature>
<keyword evidence="3 6" id="KW-1133">Transmembrane helix</keyword>
<evidence type="ECO:0000256" key="4">
    <source>
        <dbReference type="ARBA" id="ARBA00023136"/>
    </source>
</evidence>
<evidence type="ECO:0000313" key="12">
    <source>
        <dbReference type="Proteomes" id="UP000266643"/>
    </source>
</evidence>
<keyword evidence="2 6" id="KW-0812">Transmembrane</keyword>
<name>A0A397AUI0_APHAT</name>
<feature type="compositionally biased region" description="Basic and acidic residues" evidence="5">
    <location>
        <begin position="294"/>
        <end position="308"/>
    </location>
</feature>
<evidence type="ECO:0000256" key="5">
    <source>
        <dbReference type="SAM" id="MobiDB-lite"/>
    </source>
</evidence>
<evidence type="ECO:0000313" key="8">
    <source>
        <dbReference type="EMBL" id="RHY09874.1"/>
    </source>
</evidence>
<feature type="signal peptide" evidence="7">
    <location>
        <begin position="1"/>
        <end position="19"/>
    </location>
</feature>
<feature type="transmembrane region" description="Helical" evidence="6">
    <location>
        <begin position="171"/>
        <end position="193"/>
    </location>
</feature>
<evidence type="ECO:0000313" key="13">
    <source>
        <dbReference type="Proteomes" id="UP000286510"/>
    </source>
</evidence>